<dbReference type="InterPro" id="IPR038581">
    <property type="entry name" value="ODC_AZ_sf"/>
</dbReference>
<evidence type="ECO:0000256" key="4">
    <source>
        <dbReference type="ARBA" id="ARBA00022758"/>
    </source>
</evidence>
<evidence type="ECO:0000256" key="5">
    <source>
        <dbReference type="SAM" id="MobiDB-lite"/>
    </source>
</evidence>
<dbReference type="InterPro" id="IPR053020">
    <property type="entry name" value="Smr_domain_protein"/>
</dbReference>
<dbReference type="Pfam" id="PF08590">
    <property type="entry name" value="DUF1771"/>
    <property type="match status" value="1"/>
</dbReference>
<comment type="subunit">
    <text evidence="3">Interacts with ODC and thereby sterically blocks ODC homodimerization.</text>
</comment>
<dbReference type="InterPro" id="IPR036063">
    <property type="entry name" value="Smr_dom_sf"/>
</dbReference>
<dbReference type="Pfam" id="PF01713">
    <property type="entry name" value="Smr"/>
    <property type="match status" value="1"/>
</dbReference>
<proteinExistence type="inferred from homology"/>
<dbReference type="GO" id="GO:0008073">
    <property type="term" value="F:ornithine decarboxylase inhibitor activity"/>
    <property type="evidence" value="ECO:0007669"/>
    <property type="project" value="InterPro"/>
</dbReference>
<evidence type="ECO:0000313" key="9">
    <source>
        <dbReference type="Proteomes" id="UP001362999"/>
    </source>
</evidence>
<dbReference type="AlphaFoldDB" id="A0AAW0DZ65"/>
<keyword evidence="4" id="KW-0688">Ribosomal frameshifting</keyword>
<feature type="region of interest" description="Disordered" evidence="5">
    <location>
        <begin position="237"/>
        <end position="287"/>
    </location>
</feature>
<feature type="region of interest" description="Disordered" evidence="5">
    <location>
        <begin position="799"/>
        <end position="830"/>
    </location>
</feature>
<dbReference type="InterPro" id="IPR013899">
    <property type="entry name" value="DUF1771"/>
</dbReference>
<dbReference type="SUPFAM" id="SSF55729">
    <property type="entry name" value="Acyl-CoA N-acyltransferases (Nat)"/>
    <property type="match status" value="1"/>
</dbReference>
<dbReference type="Gene3D" id="3.40.630.60">
    <property type="match status" value="1"/>
</dbReference>
<feature type="domain" description="Smr" evidence="7">
    <location>
        <begin position="367"/>
        <end position="440"/>
    </location>
</feature>
<comment type="caution">
    <text evidence="8">The sequence shown here is derived from an EMBL/GenBank/DDBJ whole genome shotgun (WGS) entry which is preliminary data.</text>
</comment>
<dbReference type="PANTHER" id="PTHR47417">
    <property type="entry name" value="SMR DOMAIN-CONTAINING PROTEIN YPL199C"/>
    <property type="match status" value="1"/>
</dbReference>
<evidence type="ECO:0000313" key="8">
    <source>
        <dbReference type="EMBL" id="KAK7057270.1"/>
    </source>
</evidence>
<comment type="function">
    <text evidence="1">Ornithine decarboxylase (ODC) antizyme protein that negatively regulates ODC activity and intracellular polyamine biosynthesis in response to increased intracellular polyamine levels. Binds to ODC monomers, inhibiting the assembly of the functional ODC homodimer, and targets the monomers for ubiquitin-independent proteolytic destruction by the 26S proteasome.</text>
</comment>
<dbReference type="InterPro" id="IPR002993">
    <property type="entry name" value="ODC_AZ"/>
</dbReference>
<keyword evidence="6" id="KW-1133">Transmembrane helix</keyword>
<name>A0AAW0DZ65_9AGAR</name>
<reference evidence="8 9" key="1">
    <citation type="journal article" date="2024" name="J Genomics">
        <title>Draft genome sequencing and assembly of Favolaschia claudopus CIRM-BRFM 2984 isolated from oak limbs.</title>
        <authorList>
            <person name="Navarro D."/>
            <person name="Drula E."/>
            <person name="Chaduli D."/>
            <person name="Cazenave R."/>
            <person name="Ahrendt S."/>
            <person name="Wang J."/>
            <person name="Lipzen A."/>
            <person name="Daum C."/>
            <person name="Barry K."/>
            <person name="Grigoriev I.V."/>
            <person name="Favel A."/>
            <person name="Rosso M.N."/>
            <person name="Martin F."/>
        </authorList>
    </citation>
    <scope>NUCLEOTIDE SEQUENCE [LARGE SCALE GENOMIC DNA]</scope>
    <source>
        <strain evidence="8 9">CIRM-BRFM 2984</strain>
    </source>
</reference>
<dbReference type="PANTHER" id="PTHR47417:SF1">
    <property type="entry name" value="SMR DOMAIN-CONTAINING PROTEIN YPL199C"/>
    <property type="match status" value="1"/>
</dbReference>
<dbReference type="Pfam" id="PF02100">
    <property type="entry name" value="ODC_AZ"/>
    <property type="match status" value="1"/>
</dbReference>
<dbReference type="EMBL" id="JAWWNJ010000004">
    <property type="protein sequence ID" value="KAK7057270.1"/>
    <property type="molecule type" value="Genomic_DNA"/>
</dbReference>
<organism evidence="8 9">
    <name type="scientific">Favolaschia claudopus</name>
    <dbReference type="NCBI Taxonomy" id="2862362"/>
    <lineage>
        <taxon>Eukaryota</taxon>
        <taxon>Fungi</taxon>
        <taxon>Dikarya</taxon>
        <taxon>Basidiomycota</taxon>
        <taxon>Agaricomycotina</taxon>
        <taxon>Agaricomycetes</taxon>
        <taxon>Agaricomycetidae</taxon>
        <taxon>Agaricales</taxon>
        <taxon>Marasmiineae</taxon>
        <taxon>Mycenaceae</taxon>
        <taxon>Favolaschia</taxon>
    </lineage>
</organism>
<protein>
    <submittedName>
        <fullName evidence="8">Smr domain-containing protein</fullName>
    </submittedName>
</protein>
<comment type="similarity">
    <text evidence="2">Belongs to the ODC antizyme family.</text>
</comment>
<dbReference type="PROSITE" id="PS50828">
    <property type="entry name" value="SMR"/>
    <property type="match status" value="1"/>
</dbReference>
<feature type="compositionally biased region" description="Basic and acidic residues" evidence="5">
    <location>
        <begin position="43"/>
        <end position="53"/>
    </location>
</feature>
<sequence>MGLLSLSTPSPVFLLCAIFRAHTTCTTTLLPSLAGPGGGFDTPKPKCPPDRGSSDCVTGSPASVYSASNNFNKPYFSSSPRPIPHSNPSDLSTPPLTPDNGSPVSPAVTTNHQKDALDFLMTIFPRNGLGALPYSKSVAISAPNLGAAFDGVVLQLPGSPKTLYVDGKSAQSVSIRESIVALLDLADESLECSALVIVLERSSPALGKILHSLMYVGGTVVTKPPFEVDPAFVLYPPLGPPSQKPPQQAEGAWQEVKPHHGQQQHAHSPSPPSSPPHRPEYPHSDQNQINQHNEHYVRLRAEANAEGDKMAKCFAESRDAYEGGDGAGAKQLSNEGKEHQSKMHALNKQASDWIYVENNKDSEPGEIDLHGLYVKEAIEHTDRAIQEAKARGDTQIQLIVGKGLHSQGHVAKLKPAIEELHQLFAELDPHNAGVLVCTLGKQQGGVGSDEIARRLEKDEEGSSTSRCDCNFTRLPMLPLPLVFLASSLTLVNAGSANKGDSCSQTDSRLQQGTFQFFSDCNSVTYCAANNTCVLKGCRRDEFPFGYEKGSHLPDKCPSGQFCPDEADACQDLLAVDSPCQLNRDDECAPPPNAAQLRDTTNRGRNVNGAVCLNNVCMWANATSGQACVVENTGYTAYGSSGEFIDIVSRGNCVIGLYCDTVAKQCMQEKALGEACTADKECSSWNCLASGTCGADSSLPHHVGTWVYAVVAVGIIGGIFGTLFGLFMLHRRQRDQEREKRMQYWREQNAFHQNLLQMRQTARASILSLPNHGNSARSTLYSRDGMPSDEAPILQHAAPKGSGLRHYLGDDSSEYDDGMMMEPTRHDNGRF</sequence>
<keyword evidence="9" id="KW-1185">Reference proteome</keyword>
<dbReference type="Gene3D" id="3.30.1370.110">
    <property type="match status" value="1"/>
</dbReference>
<keyword evidence="6" id="KW-0812">Transmembrane</keyword>
<dbReference type="Proteomes" id="UP001362999">
    <property type="component" value="Unassembled WGS sequence"/>
</dbReference>
<accession>A0AAW0DZ65</accession>
<feature type="region of interest" description="Disordered" evidence="5">
    <location>
        <begin position="76"/>
        <end position="109"/>
    </location>
</feature>
<dbReference type="SMART" id="SM00463">
    <property type="entry name" value="SMR"/>
    <property type="match status" value="1"/>
</dbReference>
<dbReference type="GO" id="GO:0075523">
    <property type="term" value="P:viral translational frameshifting"/>
    <property type="evidence" value="ECO:0007669"/>
    <property type="project" value="UniProtKB-KW"/>
</dbReference>
<evidence type="ECO:0000256" key="2">
    <source>
        <dbReference type="ARBA" id="ARBA00008796"/>
    </source>
</evidence>
<evidence type="ECO:0000256" key="6">
    <source>
        <dbReference type="SAM" id="Phobius"/>
    </source>
</evidence>
<dbReference type="SMART" id="SM01162">
    <property type="entry name" value="DUF1771"/>
    <property type="match status" value="1"/>
</dbReference>
<evidence type="ECO:0000256" key="3">
    <source>
        <dbReference type="ARBA" id="ARBA00011486"/>
    </source>
</evidence>
<keyword evidence="6" id="KW-0472">Membrane</keyword>
<evidence type="ECO:0000259" key="7">
    <source>
        <dbReference type="PROSITE" id="PS50828"/>
    </source>
</evidence>
<feature type="region of interest" description="Disordered" evidence="5">
    <location>
        <begin position="323"/>
        <end position="342"/>
    </location>
</feature>
<dbReference type="InterPro" id="IPR002625">
    <property type="entry name" value="Smr_dom"/>
</dbReference>
<dbReference type="InterPro" id="IPR016181">
    <property type="entry name" value="Acyl_CoA_acyltransferase"/>
</dbReference>
<feature type="region of interest" description="Disordered" evidence="5">
    <location>
        <begin position="32"/>
        <end position="59"/>
    </location>
</feature>
<dbReference type="SUPFAM" id="SSF160443">
    <property type="entry name" value="SMR domain-like"/>
    <property type="match status" value="1"/>
</dbReference>
<gene>
    <name evidence="8" type="ORF">R3P38DRAFT_2498274</name>
</gene>
<evidence type="ECO:0000256" key="1">
    <source>
        <dbReference type="ARBA" id="ARBA00002307"/>
    </source>
</evidence>
<feature type="transmembrane region" description="Helical" evidence="6">
    <location>
        <begin position="705"/>
        <end position="728"/>
    </location>
</feature>